<reference evidence="11 12" key="1">
    <citation type="submission" date="2018-12" db="EMBL/GenBank/DDBJ databases">
        <title>Bacillus chawlae sp. nov., Bacillus glennii sp. nov., and Bacillus saganii sp. nov. Isolated from the Vehicle Assembly Building at Kennedy Space Center where the Viking Spacecraft were Assembled.</title>
        <authorList>
            <person name="Seuylemezian A."/>
            <person name="Vaishampayan P."/>
        </authorList>
    </citation>
    <scope>NUCLEOTIDE SEQUENCE [LARGE SCALE GENOMIC DNA]</scope>
    <source>
        <strain evidence="11 12">L5</strain>
    </source>
</reference>
<organism evidence="11 12">
    <name type="scientific">Peribacillus cavernae</name>
    <dbReference type="NCBI Taxonomy" id="1674310"/>
    <lineage>
        <taxon>Bacteria</taxon>
        <taxon>Bacillati</taxon>
        <taxon>Bacillota</taxon>
        <taxon>Bacilli</taxon>
        <taxon>Bacillales</taxon>
        <taxon>Bacillaceae</taxon>
        <taxon>Peribacillus</taxon>
    </lineage>
</organism>
<dbReference type="GO" id="GO:0006402">
    <property type="term" value="P:mRNA catabolic process"/>
    <property type="evidence" value="ECO:0007669"/>
    <property type="project" value="UniProtKB-UniRule"/>
</dbReference>
<dbReference type="NCBIfam" id="TIGR03591">
    <property type="entry name" value="polynuc_phos"/>
    <property type="match status" value="1"/>
</dbReference>
<dbReference type="InterPro" id="IPR015847">
    <property type="entry name" value="ExoRNase_PH_dom2"/>
</dbReference>
<dbReference type="Pfam" id="PF03726">
    <property type="entry name" value="PNPase"/>
    <property type="match status" value="1"/>
</dbReference>
<keyword evidence="3 9" id="KW-0963">Cytoplasm</keyword>
<dbReference type="FunFam" id="2.40.50.140:FF:000023">
    <property type="entry name" value="Polyribonucleotide nucleotidyltransferase"/>
    <property type="match status" value="1"/>
</dbReference>
<accession>A0A433HQL6</accession>
<dbReference type="PANTHER" id="PTHR11252">
    <property type="entry name" value="POLYRIBONUCLEOTIDE NUCLEOTIDYLTRANSFERASE"/>
    <property type="match status" value="1"/>
</dbReference>
<proteinExistence type="inferred from homology"/>
<dbReference type="GO" id="GO:0004654">
    <property type="term" value="F:polyribonucleotide nucleotidyltransferase activity"/>
    <property type="evidence" value="ECO:0007669"/>
    <property type="project" value="UniProtKB-UniRule"/>
</dbReference>
<dbReference type="InterPro" id="IPR015848">
    <property type="entry name" value="PNPase_PH_RNA-bd_bac/org-type"/>
</dbReference>
<evidence type="ECO:0000256" key="6">
    <source>
        <dbReference type="ARBA" id="ARBA00022723"/>
    </source>
</evidence>
<dbReference type="GO" id="GO:0000287">
    <property type="term" value="F:magnesium ion binding"/>
    <property type="evidence" value="ECO:0007669"/>
    <property type="project" value="UniProtKB-UniRule"/>
</dbReference>
<dbReference type="HAMAP" id="MF_01595">
    <property type="entry name" value="PNPase"/>
    <property type="match status" value="1"/>
</dbReference>
<dbReference type="CDD" id="cd04472">
    <property type="entry name" value="S1_PNPase"/>
    <property type="match status" value="1"/>
</dbReference>
<dbReference type="SMART" id="SM00322">
    <property type="entry name" value="KH"/>
    <property type="match status" value="1"/>
</dbReference>
<dbReference type="Gene3D" id="3.30.1370.10">
    <property type="entry name" value="K Homology domain, type 1"/>
    <property type="match status" value="1"/>
</dbReference>
<evidence type="ECO:0000256" key="4">
    <source>
        <dbReference type="ARBA" id="ARBA00022679"/>
    </source>
</evidence>
<dbReference type="CDD" id="cd02393">
    <property type="entry name" value="KH-I_PNPase"/>
    <property type="match status" value="1"/>
</dbReference>
<sequence>MSQDKKTYSFDWGGRKLTVEIGQLAKQANGAVLVRYGDSAVLSTATASKEPKNLDFFPLTVNYEERLYAVGKIPGGFIKREGRPSEKAILASRLIDRPIRPLFADGFRNEVQVISIVMSVDQDCSTEMAAMFGSSLALTVSDIPFDGPIAGVIVGRIDNQFIMNPTVEQMERSDIHLTVAGTKDAINMVEAGADEVPEETMLEAIMFGHEEIKKLIAFQEGIAAEFGKEKKAVTLYQVDAELETQIKSLCEDDINKAVQVQEKHAREDAIKVVKDRVMAQFEEKEVDEAERKQVKEILNKLVKTEVRRLITEEKVRPDGRNPDQIRPLSSEVGLLPRTHGSGLFTRGQTQALSICTLGALGDVQILDGLGTEESKRFMHHYNFPQFSVGETGPMRGPGRREIGHGALGERALEPVIPAEKDFPYTVRLVSEVLESNGSTSQASICASTLAMMDAGVPLKAPVAGIAMGLVKSGDYYTILTDIQGMEDHLGDMDFKVAGTAKGVTALQMDIKIEGLSREILEEALQQAKRGRMHILDSMLATLNQPREALSQYAPKILIMAINPDKIRDVIGPSGKHINKIIEETGVKIDIEQDGTVFISSINEEMNQKAKKIIEDIVREVEVGQMYLGKVKRIEKFGAFVEIFNGKDGLVHISELAEERVGKVEDVVAIGDEILVKVTEIDKQGRVNLSRKAVLKEQKEAANNSQG</sequence>
<keyword evidence="5 9" id="KW-0548">Nucleotidyltransferase</keyword>
<feature type="domain" description="S1 motif" evidence="10">
    <location>
        <begin position="623"/>
        <end position="691"/>
    </location>
</feature>
<dbReference type="Gene3D" id="3.30.230.70">
    <property type="entry name" value="GHMP Kinase, N-terminal domain"/>
    <property type="match status" value="2"/>
</dbReference>
<keyword evidence="8 9" id="KW-0694">RNA-binding</keyword>
<dbReference type="FunFam" id="3.30.230.70:FF:000002">
    <property type="entry name" value="Polyribonucleotide nucleotidyltransferase"/>
    <property type="match status" value="1"/>
</dbReference>
<evidence type="ECO:0000256" key="5">
    <source>
        <dbReference type="ARBA" id="ARBA00022695"/>
    </source>
</evidence>
<dbReference type="InterPro" id="IPR027408">
    <property type="entry name" value="PNPase/RNase_PH_dom_sf"/>
</dbReference>
<dbReference type="Pfam" id="PF03725">
    <property type="entry name" value="RNase_PH_C"/>
    <property type="match status" value="2"/>
</dbReference>
<dbReference type="SUPFAM" id="SSF54791">
    <property type="entry name" value="Eukaryotic type KH-domain (KH-domain type I)"/>
    <property type="match status" value="1"/>
</dbReference>
<dbReference type="AlphaFoldDB" id="A0A433HQL6"/>
<evidence type="ECO:0000256" key="7">
    <source>
        <dbReference type="ARBA" id="ARBA00022842"/>
    </source>
</evidence>
<evidence type="ECO:0000256" key="9">
    <source>
        <dbReference type="HAMAP-Rule" id="MF_01595"/>
    </source>
</evidence>
<comment type="catalytic activity">
    <reaction evidence="9">
        <text>RNA(n+1) + phosphate = RNA(n) + a ribonucleoside 5'-diphosphate</text>
        <dbReference type="Rhea" id="RHEA:22096"/>
        <dbReference type="Rhea" id="RHEA-COMP:14527"/>
        <dbReference type="Rhea" id="RHEA-COMP:17342"/>
        <dbReference type="ChEBI" id="CHEBI:43474"/>
        <dbReference type="ChEBI" id="CHEBI:57930"/>
        <dbReference type="ChEBI" id="CHEBI:140395"/>
        <dbReference type="EC" id="2.7.7.8"/>
    </reaction>
</comment>
<name>A0A433HQL6_9BACI</name>
<evidence type="ECO:0000256" key="3">
    <source>
        <dbReference type="ARBA" id="ARBA00022490"/>
    </source>
</evidence>
<dbReference type="Pfam" id="PF00013">
    <property type="entry name" value="KH_1"/>
    <property type="match status" value="1"/>
</dbReference>
<dbReference type="GO" id="GO:0006396">
    <property type="term" value="P:RNA processing"/>
    <property type="evidence" value="ECO:0007669"/>
    <property type="project" value="InterPro"/>
</dbReference>
<feature type="binding site" evidence="9">
    <location>
        <position position="487"/>
    </location>
    <ligand>
        <name>Mg(2+)</name>
        <dbReference type="ChEBI" id="CHEBI:18420"/>
    </ligand>
</feature>
<feature type="binding site" evidence="9">
    <location>
        <position position="493"/>
    </location>
    <ligand>
        <name>Mg(2+)</name>
        <dbReference type="ChEBI" id="CHEBI:18420"/>
    </ligand>
</feature>
<dbReference type="InterPro" id="IPR036345">
    <property type="entry name" value="ExoRNase_PH_dom2_sf"/>
</dbReference>
<dbReference type="NCBIfam" id="NF008805">
    <property type="entry name" value="PRK11824.1"/>
    <property type="match status" value="1"/>
</dbReference>
<dbReference type="SUPFAM" id="SSF54211">
    <property type="entry name" value="Ribosomal protein S5 domain 2-like"/>
    <property type="match status" value="2"/>
</dbReference>
<dbReference type="GO" id="GO:0005829">
    <property type="term" value="C:cytosol"/>
    <property type="evidence" value="ECO:0007669"/>
    <property type="project" value="TreeGrafter"/>
</dbReference>
<evidence type="ECO:0000256" key="8">
    <source>
        <dbReference type="ARBA" id="ARBA00022884"/>
    </source>
</evidence>
<dbReference type="InterPro" id="IPR001247">
    <property type="entry name" value="ExoRNase_PH_dom1"/>
</dbReference>
<dbReference type="PANTHER" id="PTHR11252:SF0">
    <property type="entry name" value="POLYRIBONUCLEOTIDE NUCLEOTIDYLTRANSFERASE 1, MITOCHONDRIAL"/>
    <property type="match status" value="1"/>
</dbReference>
<dbReference type="GO" id="GO:0000175">
    <property type="term" value="F:3'-5'-RNA exonuclease activity"/>
    <property type="evidence" value="ECO:0007669"/>
    <property type="project" value="TreeGrafter"/>
</dbReference>
<dbReference type="FunFam" id="3.30.1370.10:FF:000001">
    <property type="entry name" value="Polyribonucleotide nucleotidyltransferase"/>
    <property type="match status" value="1"/>
</dbReference>
<dbReference type="InterPro" id="IPR036612">
    <property type="entry name" value="KH_dom_type_1_sf"/>
</dbReference>
<evidence type="ECO:0000313" key="11">
    <source>
        <dbReference type="EMBL" id="RUQ30627.1"/>
    </source>
</evidence>
<dbReference type="Pfam" id="PF00575">
    <property type="entry name" value="S1"/>
    <property type="match status" value="1"/>
</dbReference>
<keyword evidence="6 9" id="KW-0479">Metal-binding</keyword>
<protein>
    <recommendedName>
        <fullName evidence="9">Polyribonucleotide nucleotidyltransferase</fullName>
        <ecNumber evidence="9">2.7.7.8</ecNumber>
    </recommendedName>
    <alternativeName>
        <fullName evidence="9">Polynucleotide phosphorylase</fullName>
        <shortName evidence="9">PNPase</shortName>
    </alternativeName>
</protein>
<dbReference type="PIRSF" id="PIRSF005499">
    <property type="entry name" value="PNPase"/>
    <property type="match status" value="1"/>
</dbReference>
<dbReference type="SUPFAM" id="SSF50249">
    <property type="entry name" value="Nucleic acid-binding proteins"/>
    <property type="match status" value="1"/>
</dbReference>
<comment type="function">
    <text evidence="9">Involved in mRNA degradation. Catalyzes the phosphorolysis of single-stranded polyribonucleotides processively in the 3'- to 5'-direction.</text>
</comment>
<dbReference type="PROSITE" id="PS50126">
    <property type="entry name" value="S1"/>
    <property type="match status" value="1"/>
</dbReference>
<dbReference type="InterPro" id="IPR012340">
    <property type="entry name" value="NA-bd_OB-fold"/>
</dbReference>
<comment type="cofactor">
    <cofactor evidence="9">
        <name>Mg(2+)</name>
        <dbReference type="ChEBI" id="CHEBI:18420"/>
    </cofactor>
</comment>
<dbReference type="CDD" id="cd11364">
    <property type="entry name" value="RNase_PH_PNPase_2"/>
    <property type="match status" value="1"/>
</dbReference>
<gene>
    <name evidence="9 11" type="primary">pnp</name>
    <name evidence="11" type="ORF">ELQ35_09135</name>
</gene>
<dbReference type="InterPro" id="IPR020568">
    <property type="entry name" value="Ribosomal_Su5_D2-typ_SF"/>
</dbReference>
<dbReference type="CDD" id="cd11363">
    <property type="entry name" value="RNase_PH_PNPase_1"/>
    <property type="match status" value="1"/>
</dbReference>
<dbReference type="InterPro" id="IPR004087">
    <property type="entry name" value="KH_dom"/>
</dbReference>
<keyword evidence="12" id="KW-1185">Reference proteome</keyword>
<dbReference type="GO" id="GO:0003723">
    <property type="term" value="F:RNA binding"/>
    <property type="evidence" value="ECO:0007669"/>
    <property type="project" value="UniProtKB-UniRule"/>
</dbReference>
<dbReference type="InterPro" id="IPR004088">
    <property type="entry name" value="KH_dom_type_1"/>
</dbReference>
<dbReference type="OrthoDB" id="9804305at2"/>
<dbReference type="PROSITE" id="PS50084">
    <property type="entry name" value="KH_TYPE_1"/>
    <property type="match status" value="1"/>
</dbReference>
<dbReference type="Gene3D" id="2.40.50.140">
    <property type="entry name" value="Nucleic acid-binding proteins"/>
    <property type="match status" value="1"/>
</dbReference>
<dbReference type="SUPFAM" id="SSF55666">
    <property type="entry name" value="Ribonuclease PH domain 2-like"/>
    <property type="match status" value="2"/>
</dbReference>
<dbReference type="InterPro" id="IPR003029">
    <property type="entry name" value="S1_domain"/>
</dbReference>
<dbReference type="EMBL" id="RYZZ01000007">
    <property type="protein sequence ID" value="RUQ30627.1"/>
    <property type="molecule type" value="Genomic_DNA"/>
</dbReference>
<evidence type="ECO:0000259" key="10">
    <source>
        <dbReference type="PROSITE" id="PS50126"/>
    </source>
</evidence>
<dbReference type="InterPro" id="IPR012162">
    <property type="entry name" value="PNPase"/>
</dbReference>
<dbReference type="SMART" id="SM00316">
    <property type="entry name" value="S1"/>
    <property type="match status" value="1"/>
</dbReference>
<dbReference type="EC" id="2.7.7.8" evidence="9"/>
<dbReference type="RefSeq" id="WP_126864646.1">
    <property type="nucleotide sequence ID" value="NZ_JAUSTX010000001.1"/>
</dbReference>
<comment type="caution">
    <text evidence="11">The sequence shown here is derived from an EMBL/GenBank/DDBJ whole genome shotgun (WGS) entry which is preliminary data.</text>
</comment>
<dbReference type="Proteomes" id="UP000267430">
    <property type="component" value="Unassembled WGS sequence"/>
</dbReference>
<dbReference type="FunFam" id="3.30.230.70:FF:000001">
    <property type="entry name" value="Polyribonucleotide nucleotidyltransferase"/>
    <property type="match status" value="1"/>
</dbReference>
<evidence type="ECO:0000256" key="1">
    <source>
        <dbReference type="ARBA" id="ARBA00004496"/>
    </source>
</evidence>
<keyword evidence="7 9" id="KW-0460">Magnesium</keyword>
<evidence type="ECO:0000313" key="12">
    <source>
        <dbReference type="Proteomes" id="UP000267430"/>
    </source>
</evidence>
<comment type="similarity">
    <text evidence="2 9">Belongs to the polyribonucleotide nucleotidyltransferase family.</text>
</comment>
<evidence type="ECO:0000256" key="2">
    <source>
        <dbReference type="ARBA" id="ARBA00007404"/>
    </source>
</evidence>
<dbReference type="Pfam" id="PF01138">
    <property type="entry name" value="RNase_PH"/>
    <property type="match status" value="2"/>
</dbReference>
<comment type="subcellular location">
    <subcellularLocation>
        <location evidence="1 9">Cytoplasm</location>
    </subcellularLocation>
</comment>
<keyword evidence="4 9" id="KW-0808">Transferase</keyword>